<dbReference type="EMBL" id="MU006293">
    <property type="protein sequence ID" value="KAF2854173.1"/>
    <property type="molecule type" value="Genomic_DNA"/>
</dbReference>
<organism evidence="10 11">
    <name type="scientific">Plenodomus tracheiphilus IPT5</name>
    <dbReference type="NCBI Taxonomy" id="1408161"/>
    <lineage>
        <taxon>Eukaryota</taxon>
        <taxon>Fungi</taxon>
        <taxon>Dikarya</taxon>
        <taxon>Ascomycota</taxon>
        <taxon>Pezizomycotina</taxon>
        <taxon>Dothideomycetes</taxon>
        <taxon>Pleosporomycetidae</taxon>
        <taxon>Pleosporales</taxon>
        <taxon>Pleosporineae</taxon>
        <taxon>Leptosphaeriaceae</taxon>
        <taxon>Plenodomus</taxon>
    </lineage>
</organism>
<dbReference type="SMART" id="SM00317">
    <property type="entry name" value="SET"/>
    <property type="match status" value="1"/>
</dbReference>
<name>A0A6A7BFP5_9PLEO</name>
<accession>A0A6A7BFP5</accession>
<reference evidence="10" key="1">
    <citation type="submission" date="2020-01" db="EMBL/GenBank/DDBJ databases">
        <authorList>
            <consortium name="DOE Joint Genome Institute"/>
            <person name="Haridas S."/>
            <person name="Albert R."/>
            <person name="Binder M."/>
            <person name="Bloem J."/>
            <person name="Labutti K."/>
            <person name="Salamov A."/>
            <person name="Andreopoulos B."/>
            <person name="Baker S.E."/>
            <person name="Barry K."/>
            <person name="Bills G."/>
            <person name="Bluhm B.H."/>
            <person name="Cannon C."/>
            <person name="Castanera R."/>
            <person name="Culley D.E."/>
            <person name="Daum C."/>
            <person name="Ezra D."/>
            <person name="Gonzalez J.B."/>
            <person name="Henrissat B."/>
            <person name="Kuo A."/>
            <person name="Liang C."/>
            <person name="Lipzen A."/>
            <person name="Lutzoni F."/>
            <person name="Magnuson J."/>
            <person name="Mondo S."/>
            <person name="Nolan M."/>
            <person name="Ohm R."/>
            <person name="Pangilinan J."/>
            <person name="Park H.-J."/>
            <person name="Ramirez L."/>
            <person name="Alfaro M."/>
            <person name="Sun H."/>
            <person name="Tritt A."/>
            <person name="Yoshinaga Y."/>
            <person name="Zwiers L.-H."/>
            <person name="Turgeon B.G."/>
            <person name="Goodwin S.B."/>
            <person name="Spatafora J.W."/>
            <person name="Crous P.W."/>
            <person name="Grigoriev I.V."/>
        </authorList>
    </citation>
    <scope>NUCLEOTIDE SEQUENCE</scope>
    <source>
        <strain evidence="10">IPT5</strain>
    </source>
</reference>
<protein>
    <submittedName>
        <fullName evidence="10">SET domain-containing protein</fullName>
    </submittedName>
</protein>
<evidence type="ECO:0000259" key="9">
    <source>
        <dbReference type="PROSITE" id="PS50280"/>
    </source>
</evidence>
<evidence type="ECO:0000313" key="10">
    <source>
        <dbReference type="EMBL" id="KAF2854173.1"/>
    </source>
</evidence>
<evidence type="ECO:0000256" key="2">
    <source>
        <dbReference type="ARBA" id="ARBA00022454"/>
    </source>
</evidence>
<evidence type="ECO:0000256" key="4">
    <source>
        <dbReference type="ARBA" id="ARBA00022679"/>
    </source>
</evidence>
<evidence type="ECO:0000256" key="1">
    <source>
        <dbReference type="ARBA" id="ARBA00004286"/>
    </source>
</evidence>
<dbReference type="Pfam" id="PF00856">
    <property type="entry name" value="SET"/>
    <property type="match status" value="1"/>
</dbReference>
<proteinExistence type="predicted"/>
<keyword evidence="5" id="KW-0949">S-adenosyl-L-methionine</keyword>
<evidence type="ECO:0000256" key="3">
    <source>
        <dbReference type="ARBA" id="ARBA00022603"/>
    </source>
</evidence>
<dbReference type="PROSITE" id="PS50280">
    <property type="entry name" value="SET"/>
    <property type="match status" value="1"/>
</dbReference>
<comment type="subcellular location">
    <subcellularLocation>
        <location evidence="1">Chromosome</location>
    </subcellularLocation>
</comment>
<keyword evidence="11" id="KW-1185">Reference proteome</keyword>
<keyword evidence="3" id="KW-0489">Methyltransferase</keyword>
<dbReference type="GO" id="GO:0005694">
    <property type="term" value="C:chromosome"/>
    <property type="evidence" value="ECO:0007669"/>
    <property type="project" value="UniProtKB-SubCell"/>
</dbReference>
<dbReference type="OrthoDB" id="308383at2759"/>
<keyword evidence="2" id="KW-0158">Chromosome</keyword>
<evidence type="ECO:0000256" key="6">
    <source>
        <dbReference type="ARBA" id="ARBA00022723"/>
    </source>
</evidence>
<dbReference type="PANTHER" id="PTHR46223:SF3">
    <property type="entry name" value="HISTONE-LYSINE N-METHYLTRANSFERASE SET-23"/>
    <property type="match status" value="1"/>
</dbReference>
<keyword evidence="6" id="KW-0479">Metal-binding</keyword>
<keyword evidence="7" id="KW-0862">Zinc</keyword>
<feature type="region of interest" description="Disordered" evidence="8">
    <location>
        <begin position="1"/>
        <end position="31"/>
    </location>
</feature>
<dbReference type="SUPFAM" id="SSF82199">
    <property type="entry name" value="SET domain"/>
    <property type="match status" value="1"/>
</dbReference>
<feature type="compositionally biased region" description="Polar residues" evidence="8">
    <location>
        <begin position="1"/>
        <end position="20"/>
    </location>
</feature>
<dbReference type="InterPro" id="IPR050973">
    <property type="entry name" value="H3K9_Histone-Lys_N-MTase"/>
</dbReference>
<dbReference type="Gene3D" id="2.170.270.10">
    <property type="entry name" value="SET domain"/>
    <property type="match status" value="1"/>
</dbReference>
<evidence type="ECO:0000313" key="11">
    <source>
        <dbReference type="Proteomes" id="UP000799423"/>
    </source>
</evidence>
<dbReference type="GO" id="GO:0008168">
    <property type="term" value="F:methyltransferase activity"/>
    <property type="evidence" value="ECO:0007669"/>
    <property type="project" value="UniProtKB-KW"/>
</dbReference>
<keyword evidence="4" id="KW-0808">Transferase</keyword>
<feature type="domain" description="SET" evidence="9">
    <location>
        <begin position="144"/>
        <end position="287"/>
    </location>
</feature>
<dbReference type="InterPro" id="IPR001214">
    <property type="entry name" value="SET_dom"/>
</dbReference>
<dbReference type="Proteomes" id="UP000799423">
    <property type="component" value="Unassembled WGS sequence"/>
</dbReference>
<dbReference type="GO" id="GO:0046872">
    <property type="term" value="F:metal ion binding"/>
    <property type="evidence" value="ECO:0007669"/>
    <property type="project" value="UniProtKB-KW"/>
</dbReference>
<dbReference type="AlphaFoldDB" id="A0A6A7BFP5"/>
<feature type="region of interest" description="Disordered" evidence="8">
    <location>
        <begin position="208"/>
        <end position="228"/>
    </location>
</feature>
<dbReference type="GO" id="GO:0032259">
    <property type="term" value="P:methylation"/>
    <property type="evidence" value="ECO:0007669"/>
    <property type="project" value="UniProtKB-KW"/>
</dbReference>
<evidence type="ECO:0000256" key="5">
    <source>
        <dbReference type="ARBA" id="ARBA00022691"/>
    </source>
</evidence>
<evidence type="ECO:0000256" key="7">
    <source>
        <dbReference type="ARBA" id="ARBA00022833"/>
    </source>
</evidence>
<dbReference type="InterPro" id="IPR046341">
    <property type="entry name" value="SET_dom_sf"/>
</dbReference>
<dbReference type="PANTHER" id="PTHR46223">
    <property type="entry name" value="HISTONE-LYSINE N-METHYLTRANSFERASE SUV39H"/>
    <property type="match status" value="1"/>
</dbReference>
<gene>
    <name evidence="10" type="ORF">T440DRAFT_514906</name>
</gene>
<sequence length="335" mass="37861">MHSIVSTHQSRTSQAKQPSGVSKPARKDPRRPARVLRSFNEYFWYTSTDGVDRLATSSSTLSEVPRQINDHIFNASLFAHIPYPTSFPPGSTWPPQTAQDVLYSDGSRYNDCVGEHCYTDDTCKDAYCGHTFDNWKGVTQDWQDYFELRKTADRGIGVFTKRAFKKGDVLGWYAGEIIPSDSGCIGNAYLMELPIGNFKKDEDDTDSGYASSCTSSSTDSELTDTTPTTEKTVMIDGEKQGNWTRFINHSCAPYCNFRVRRVGTMRIMTVEATRIVPAGVELTVSYGNLYYRPDSYNNCSCRAKNCVSRGKVVERKEMWPKEKKRVKKCRRLAPP</sequence>
<evidence type="ECO:0000256" key="8">
    <source>
        <dbReference type="SAM" id="MobiDB-lite"/>
    </source>
</evidence>